<feature type="transmembrane region" description="Helical" evidence="5">
    <location>
        <begin position="256"/>
        <end position="273"/>
    </location>
</feature>
<evidence type="ECO:0000313" key="8">
    <source>
        <dbReference type="Proteomes" id="UP000471640"/>
    </source>
</evidence>
<dbReference type="InterPro" id="IPR037185">
    <property type="entry name" value="EmrE-like"/>
</dbReference>
<evidence type="ECO:0000313" key="7">
    <source>
        <dbReference type="EMBL" id="NEX22090.1"/>
    </source>
</evidence>
<dbReference type="InterPro" id="IPR050638">
    <property type="entry name" value="AA-Vitamin_Transporters"/>
</dbReference>
<feature type="transmembrane region" description="Helical" evidence="5">
    <location>
        <begin position="33"/>
        <end position="54"/>
    </location>
</feature>
<dbReference type="InterPro" id="IPR000620">
    <property type="entry name" value="EamA_dom"/>
</dbReference>
<reference evidence="7 8" key="2">
    <citation type="submission" date="2020-02" db="EMBL/GenBank/DDBJ databases">
        <title>Genome sequences of Thiorhodococcus mannitoliphagus and Thiorhodococcus minor, purple sulfur photosynthetic bacteria in the gammaproteobacterial family, Chromatiaceae.</title>
        <authorList>
            <person name="Aviles F.A."/>
            <person name="Meyer T.E."/>
            <person name="Kyndt J.A."/>
        </authorList>
    </citation>
    <scope>NUCLEOTIDE SEQUENCE [LARGE SCALE GENOMIC DNA]</scope>
    <source>
        <strain evidence="7 8">DSM 18266</strain>
    </source>
</reference>
<evidence type="ECO:0000256" key="2">
    <source>
        <dbReference type="ARBA" id="ARBA00022692"/>
    </source>
</evidence>
<evidence type="ECO:0000256" key="4">
    <source>
        <dbReference type="ARBA" id="ARBA00023136"/>
    </source>
</evidence>
<comment type="subcellular location">
    <subcellularLocation>
        <location evidence="1">Membrane</location>
        <topology evidence="1">Multi-pass membrane protein</topology>
    </subcellularLocation>
</comment>
<evidence type="ECO:0000256" key="3">
    <source>
        <dbReference type="ARBA" id="ARBA00022989"/>
    </source>
</evidence>
<dbReference type="Pfam" id="PF00892">
    <property type="entry name" value="EamA"/>
    <property type="match status" value="1"/>
</dbReference>
<protein>
    <submittedName>
        <fullName evidence="7">DMT family transporter</fullName>
    </submittedName>
</protein>
<dbReference type="GO" id="GO:0016020">
    <property type="term" value="C:membrane"/>
    <property type="evidence" value="ECO:0007669"/>
    <property type="project" value="UniProtKB-SubCell"/>
</dbReference>
<feature type="transmembrane region" description="Helical" evidence="5">
    <location>
        <begin position="146"/>
        <end position="164"/>
    </location>
</feature>
<feature type="domain" description="EamA" evidence="6">
    <location>
        <begin position="146"/>
        <end position="272"/>
    </location>
</feature>
<organism evidence="7 8">
    <name type="scientific">Thiorhodococcus mannitoliphagus</name>
    <dbReference type="NCBI Taxonomy" id="329406"/>
    <lineage>
        <taxon>Bacteria</taxon>
        <taxon>Pseudomonadati</taxon>
        <taxon>Pseudomonadota</taxon>
        <taxon>Gammaproteobacteria</taxon>
        <taxon>Chromatiales</taxon>
        <taxon>Chromatiaceae</taxon>
        <taxon>Thiorhodococcus</taxon>
    </lineage>
</organism>
<comment type="caution">
    <text evidence="7">The sequence shown here is derived from an EMBL/GenBank/DDBJ whole genome shotgun (WGS) entry which is preliminary data.</text>
</comment>
<dbReference type="Proteomes" id="UP000471640">
    <property type="component" value="Unassembled WGS sequence"/>
</dbReference>
<dbReference type="AlphaFoldDB" id="A0A6P1DX86"/>
<evidence type="ECO:0000256" key="5">
    <source>
        <dbReference type="SAM" id="Phobius"/>
    </source>
</evidence>
<proteinExistence type="predicted"/>
<dbReference type="RefSeq" id="WP_164655186.1">
    <property type="nucleotide sequence ID" value="NZ_JAAIJR010000082.1"/>
</dbReference>
<keyword evidence="3 5" id="KW-1133">Transmembrane helix</keyword>
<accession>A0A6P1DX86</accession>
<evidence type="ECO:0000259" key="6">
    <source>
        <dbReference type="Pfam" id="PF00892"/>
    </source>
</evidence>
<gene>
    <name evidence="7" type="ORF">G3480_17545</name>
</gene>
<reference evidence="8" key="1">
    <citation type="journal article" date="2020" name="Microbiol. Resour. Announc.">
        <title>Draft Genome Sequences of Thiorhodococcus mannitoliphagus and Thiorhodococcus minor, Purple Sulfur Photosynthetic Bacteria in the Gammaproteobacterial Family Chromatiaceae.</title>
        <authorList>
            <person name="Aviles F.A."/>
            <person name="Meyer T.E."/>
            <person name="Kyndt J.A."/>
        </authorList>
    </citation>
    <scope>NUCLEOTIDE SEQUENCE [LARGE SCALE GENOMIC DNA]</scope>
    <source>
        <strain evidence="8">DSM 18266</strain>
    </source>
</reference>
<sequence length="282" mass="28774">MRVVLLAVATLIAFAANPLLCRAALGAGELDAATFTLLRVAAGAVTLCLLLRLMPRQSASSGQGTWRAAAALFLYMIAFSFAYVSLATGTGTLLLFGSVQLTMLTVALRGGERFSILGWAGFGLAFAGLIWLVAPGVSAPTPGSAALMLLAGVGWGLYSLLGRAVSKPLVATAENFLRTLPMALLAFLMLLPQVTLSLNGALLALASGALASGLGYALWYALLPLMAASTAATLQLLVPPVTAMAGVLLLDESVDLRLVGASLAVLGGVFLSIKGRAADGRA</sequence>
<dbReference type="PANTHER" id="PTHR32322:SF9">
    <property type="entry name" value="AMINO-ACID METABOLITE EFFLUX PUMP-RELATED"/>
    <property type="match status" value="1"/>
</dbReference>
<dbReference type="EMBL" id="JAAIJR010000082">
    <property type="protein sequence ID" value="NEX22090.1"/>
    <property type="molecule type" value="Genomic_DNA"/>
</dbReference>
<keyword evidence="8" id="KW-1185">Reference proteome</keyword>
<keyword evidence="4 5" id="KW-0472">Membrane</keyword>
<dbReference type="PANTHER" id="PTHR32322">
    <property type="entry name" value="INNER MEMBRANE TRANSPORTER"/>
    <property type="match status" value="1"/>
</dbReference>
<dbReference type="SUPFAM" id="SSF103481">
    <property type="entry name" value="Multidrug resistance efflux transporter EmrE"/>
    <property type="match status" value="2"/>
</dbReference>
<evidence type="ECO:0000256" key="1">
    <source>
        <dbReference type="ARBA" id="ARBA00004141"/>
    </source>
</evidence>
<name>A0A6P1DX86_9GAMM</name>
<keyword evidence="2 5" id="KW-0812">Transmembrane</keyword>
<feature type="transmembrane region" description="Helical" evidence="5">
    <location>
        <begin position="66"/>
        <end position="86"/>
    </location>
</feature>
<feature type="transmembrane region" description="Helical" evidence="5">
    <location>
        <begin position="116"/>
        <end position="134"/>
    </location>
</feature>